<reference evidence="2 3" key="1">
    <citation type="journal article" date="2019" name="Sci. Rep.">
        <title>Orb-weaving spider Araneus ventricosus genome elucidates the spidroin gene catalogue.</title>
        <authorList>
            <person name="Kono N."/>
            <person name="Nakamura H."/>
            <person name="Ohtoshi R."/>
            <person name="Moran D.A.P."/>
            <person name="Shinohara A."/>
            <person name="Yoshida Y."/>
            <person name="Fujiwara M."/>
            <person name="Mori M."/>
            <person name="Tomita M."/>
            <person name="Arakawa K."/>
        </authorList>
    </citation>
    <scope>NUCLEOTIDE SEQUENCE [LARGE SCALE GENOMIC DNA]</scope>
</reference>
<name>A0A4Y2N3E9_ARAVE</name>
<proteinExistence type="predicted"/>
<comment type="caution">
    <text evidence="2">The sequence shown here is derived from an EMBL/GenBank/DDBJ whole genome shotgun (WGS) entry which is preliminary data.</text>
</comment>
<gene>
    <name evidence="2" type="ORF">AVEN_61278_1</name>
</gene>
<evidence type="ECO:0000313" key="3">
    <source>
        <dbReference type="Proteomes" id="UP000499080"/>
    </source>
</evidence>
<accession>A0A4Y2N3E9</accession>
<evidence type="ECO:0000313" key="2">
    <source>
        <dbReference type="EMBL" id="GBN33483.1"/>
    </source>
</evidence>
<sequence>EAVSAPIENQASLGFRPFPRCLSILPNPTKIQAPIEYKEASTQTFSQPDFRPKPILSIRSREIQQGKPHFAGAFRKENLGHPFVPKGTKVENKTPVRDSQERTYKT</sequence>
<feature type="region of interest" description="Disordered" evidence="1">
    <location>
        <begin position="80"/>
        <end position="106"/>
    </location>
</feature>
<dbReference type="Proteomes" id="UP000499080">
    <property type="component" value="Unassembled WGS sequence"/>
</dbReference>
<organism evidence="2 3">
    <name type="scientific">Araneus ventricosus</name>
    <name type="common">Orbweaver spider</name>
    <name type="synonym">Epeira ventricosa</name>
    <dbReference type="NCBI Taxonomy" id="182803"/>
    <lineage>
        <taxon>Eukaryota</taxon>
        <taxon>Metazoa</taxon>
        <taxon>Ecdysozoa</taxon>
        <taxon>Arthropoda</taxon>
        <taxon>Chelicerata</taxon>
        <taxon>Arachnida</taxon>
        <taxon>Araneae</taxon>
        <taxon>Araneomorphae</taxon>
        <taxon>Entelegynae</taxon>
        <taxon>Araneoidea</taxon>
        <taxon>Araneidae</taxon>
        <taxon>Araneus</taxon>
    </lineage>
</organism>
<dbReference type="AlphaFoldDB" id="A0A4Y2N3E9"/>
<protein>
    <submittedName>
        <fullName evidence="2">Uncharacterized protein</fullName>
    </submittedName>
</protein>
<keyword evidence="3" id="KW-1185">Reference proteome</keyword>
<feature type="compositionally biased region" description="Basic and acidic residues" evidence="1">
    <location>
        <begin position="88"/>
        <end position="106"/>
    </location>
</feature>
<dbReference type="EMBL" id="BGPR01008386">
    <property type="protein sequence ID" value="GBN33483.1"/>
    <property type="molecule type" value="Genomic_DNA"/>
</dbReference>
<evidence type="ECO:0000256" key="1">
    <source>
        <dbReference type="SAM" id="MobiDB-lite"/>
    </source>
</evidence>
<feature type="non-terminal residue" evidence="2">
    <location>
        <position position="1"/>
    </location>
</feature>